<reference evidence="4" key="5">
    <citation type="submission" date="2015-06" db="UniProtKB">
        <authorList>
            <consortium name="EnsemblFungi"/>
        </authorList>
    </citation>
    <scope>IDENTIFICATION</scope>
    <source>
        <strain evidence="4">ATCC 64411</strain>
    </source>
</reference>
<name>A0A0C4ECR9_MAGP6</name>
<dbReference type="EMBL" id="GL876975">
    <property type="protein sequence ID" value="KLU90652.1"/>
    <property type="molecule type" value="Genomic_DNA"/>
</dbReference>
<sequence>MAQRSMKQKRGEPAWNSLVHCPLLQLAARFFFRGGVICEPVMSAGIASQWLPEMAGKPMAAANKGAVAGGKMVDFVLALDLNNPRPRDQELADVTKITAAQTEGTLQLDIWTAVWHRRMRDLGYTDRLINLPLVLCRGHGWSLYFACDRGHKIDIVGPASGSRAPCATGGSPSLAEMPLPSSPDPLPYPLSPRLAKTQRPSKVDRAMNHRRREALRFEKLS</sequence>
<evidence type="ECO:0000259" key="2">
    <source>
        <dbReference type="Pfam" id="PF20516"/>
    </source>
</evidence>
<proteinExistence type="predicted"/>
<protein>
    <recommendedName>
        <fullName evidence="2">PD-(D/E)XK nuclease-like domain-containing protein</fullName>
    </recommendedName>
</protein>
<accession>A0A0C4ECR9</accession>
<reference evidence="4" key="4">
    <citation type="journal article" date="2015" name="G3 (Bethesda)">
        <title>Genome sequences of three phytopathogenic species of the Magnaporthaceae family of fungi.</title>
        <authorList>
            <person name="Okagaki L.H."/>
            <person name="Nunes C.C."/>
            <person name="Sailsbery J."/>
            <person name="Clay B."/>
            <person name="Brown D."/>
            <person name="John T."/>
            <person name="Oh Y."/>
            <person name="Young N."/>
            <person name="Fitzgerald M."/>
            <person name="Haas B.J."/>
            <person name="Zeng Q."/>
            <person name="Young S."/>
            <person name="Adiconis X."/>
            <person name="Fan L."/>
            <person name="Levin J.Z."/>
            <person name="Mitchell T.K."/>
            <person name="Okubara P.A."/>
            <person name="Farman M.L."/>
            <person name="Kohn L.M."/>
            <person name="Birren B."/>
            <person name="Ma L.-J."/>
            <person name="Dean R.A."/>
        </authorList>
    </citation>
    <scope>NUCLEOTIDE SEQUENCE</scope>
    <source>
        <strain evidence="4">ATCC 64411 / 73-15</strain>
    </source>
</reference>
<evidence type="ECO:0000256" key="1">
    <source>
        <dbReference type="SAM" id="MobiDB-lite"/>
    </source>
</evidence>
<dbReference type="STRING" id="644358.A0A0C4ECR9"/>
<reference evidence="5" key="1">
    <citation type="submission" date="2010-05" db="EMBL/GenBank/DDBJ databases">
        <title>The genome sequence of Magnaporthe poae strain ATCC 64411.</title>
        <authorList>
            <person name="Ma L.-J."/>
            <person name="Dead R."/>
            <person name="Young S."/>
            <person name="Zeng Q."/>
            <person name="Koehrsen M."/>
            <person name="Alvarado L."/>
            <person name="Berlin A."/>
            <person name="Chapman S.B."/>
            <person name="Chen Z."/>
            <person name="Freedman E."/>
            <person name="Gellesch M."/>
            <person name="Goldberg J."/>
            <person name="Griggs A."/>
            <person name="Gujja S."/>
            <person name="Heilman E.R."/>
            <person name="Heiman D."/>
            <person name="Hepburn T."/>
            <person name="Howarth C."/>
            <person name="Jen D."/>
            <person name="Larson L."/>
            <person name="Mehta T."/>
            <person name="Neiman D."/>
            <person name="Pearson M."/>
            <person name="Roberts A."/>
            <person name="Saif S."/>
            <person name="Shea T."/>
            <person name="Shenoy N."/>
            <person name="Sisk P."/>
            <person name="Stolte C."/>
            <person name="Sykes S."/>
            <person name="Walk T."/>
            <person name="White J."/>
            <person name="Yandava C."/>
            <person name="Haas B."/>
            <person name="Nusbaum C."/>
            <person name="Birren B."/>
        </authorList>
    </citation>
    <scope>NUCLEOTIDE SEQUENCE [LARGE SCALE GENOMIC DNA]</scope>
    <source>
        <strain evidence="5">ATCC 64411 / 73-15</strain>
    </source>
</reference>
<organism evidence="4 5">
    <name type="scientific">Magnaporthiopsis poae (strain ATCC 64411 / 73-15)</name>
    <name type="common">Kentucky bluegrass fungus</name>
    <name type="synonym">Magnaporthe poae</name>
    <dbReference type="NCBI Taxonomy" id="644358"/>
    <lineage>
        <taxon>Eukaryota</taxon>
        <taxon>Fungi</taxon>
        <taxon>Dikarya</taxon>
        <taxon>Ascomycota</taxon>
        <taxon>Pezizomycotina</taxon>
        <taxon>Sordariomycetes</taxon>
        <taxon>Sordariomycetidae</taxon>
        <taxon>Magnaporthales</taxon>
        <taxon>Magnaporthaceae</taxon>
        <taxon>Magnaporthiopsis</taxon>
    </lineage>
</organism>
<reference evidence="3" key="3">
    <citation type="submission" date="2011-03" db="EMBL/GenBank/DDBJ databases">
        <title>Annotation of Magnaporthe poae ATCC 64411.</title>
        <authorList>
            <person name="Ma L.-J."/>
            <person name="Dead R."/>
            <person name="Young S.K."/>
            <person name="Zeng Q."/>
            <person name="Gargeya S."/>
            <person name="Fitzgerald M."/>
            <person name="Haas B."/>
            <person name="Abouelleil A."/>
            <person name="Alvarado L."/>
            <person name="Arachchi H.M."/>
            <person name="Berlin A."/>
            <person name="Brown A."/>
            <person name="Chapman S.B."/>
            <person name="Chen Z."/>
            <person name="Dunbar C."/>
            <person name="Freedman E."/>
            <person name="Gearin G."/>
            <person name="Gellesch M."/>
            <person name="Goldberg J."/>
            <person name="Griggs A."/>
            <person name="Gujja S."/>
            <person name="Heiman D."/>
            <person name="Howarth C."/>
            <person name="Larson L."/>
            <person name="Lui A."/>
            <person name="MacDonald P.J.P."/>
            <person name="Mehta T."/>
            <person name="Montmayeur A."/>
            <person name="Murphy C."/>
            <person name="Neiman D."/>
            <person name="Pearson M."/>
            <person name="Priest M."/>
            <person name="Roberts A."/>
            <person name="Saif S."/>
            <person name="Shea T."/>
            <person name="Shenoy N."/>
            <person name="Sisk P."/>
            <person name="Stolte C."/>
            <person name="Sykes S."/>
            <person name="Yandava C."/>
            <person name="Wortman J."/>
            <person name="Nusbaum C."/>
            <person name="Birren B."/>
        </authorList>
    </citation>
    <scope>NUCLEOTIDE SEQUENCE</scope>
    <source>
        <strain evidence="3">ATCC 64411</strain>
    </source>
</reference>
<dbReference type="eggNOG" id="ENOG502SSXD">
    <property type="taxonomic scope" value="Eukaryota"/>
</dbReference>
<feature type="domain" description="PD-(D/E)XK nuclease-like" evidence="2">
    <location>
        <begin position="96"/>
        <end position="155"/>
    </location>
</feature>
<dbReference type="InterPro" id="IPR046797">
    <property type="entry name" value="PDDEXK_12"/>
</dbReference>
<gene>
    <name evidence="3" type="ORF">MAPG_10504</name>
</gene>
<dbReference type="EMBL" id="ADBL01002347">
    <property type="status" value="NOT_ANNOTATED_CDS"/>
    <property type="molecule type" value="Genomic_DNA"/>
</dbReference>
<dbReference type="VEuPathDB" id="FungiDB:MAPG_10504"/>
<dbReference type="Proteomes" id="UP000011715">
    <property type="component" value="Unassembled WGS sequence"/>
</dbReference>
<dbReference type="AlphaFoldDB" id="A0A0C4ECR9"/>
<feature type="region of interest" description="Disordered" evidence="1">
    <location>
        <begin position="159"/>
        <end position="221"/>
    </location>
</feature>
<keyword evidence="5" id="KW-1185">Reference proteome</keyword>
<reference evidence="3" key="2">
    <citation type="submission" date="2010-05" db="EMBL/GenBank/DDBJ databases">
        <title>The Genome Sequence of Magnaporthe poae strain ATCC 64411.</title>
        <authorList>
            <consortium name="The Broad Institute Genome Sequencing Platform"/>
            <consortium name="Broad Institute Genome Sequencing Center for Infectious Disease"/>
            <person name="Ma L.-J."/>
            <person name="Dead R."/>
            <person name="Young S."/>
            <person name="Zeng Q."/>
            <person name="Koehrsen M."/>
            <person name="Alvarado L."/>
            <person name="Berlin A."/>
            <person name="Chapman S.B."/>
            <person name="Chen Z."/>
            <person name="Freedman E."/>
            <person name="Gellesch M."/>
            <person name="Goldberg J."/>
            <person name="Griggs A."/>
            <person name="Gujja S."/>
            <person name="Heilman E.R."/>
            <person name="Heiman D."/>
            <person name="Hepburn T."/>
            <person name="Howarth C."/>
            <person name="Jen D."/>
            <person name="Larson L."/>
            <person name="Mehta T."/>
            <person name="Neiman D."/>
            <person name="Pearson M."/>
            <person name="Roberts A."/>
            <person name="Saif S."/>
            <person name="Shea T."/>
            <person name="Shenoy N."/>
            <person name="Sisk P."/>
            <person name="Stolte C."/>
            <person name="Sykes S."/>
            <person name="Walk T."/>
            <person name="White J."/>
            <person name="Yandava C."/>
            <person name="Haas B."/>
            <person name="Nusbaum C."/>
            <person name="Birren B."/>
        </authorList>
    </citation>
    <scope>NUCLEOTIDE SEQUENCE</scope>
    <source>
        <strain evidence="3">ATCC 64411</strain>
    </source>
</reference>
<evidence type="ECO:0000313" key="5">
    <source>
        <dbReference type="Proteomes" id="UP000011715"/>
    </source>
</evidence>
<dbReference type="OrthoDB" id="5244165at2759"/>
<dbReference type="Pfam" id="PF20516">
    <property type="entry name" value="PDDEXK_12"/>
    <property type="match status" value="2"/>
</dbReference>
<feature type="compositionally biased region" description="Pro residues" evidence="1">
    <location>
        <begin position="180"/>
        <end position="190"/>
    </location>
</feature>
<evidence type="ECO:0000313" key="4">
    <source>
        <dbReference type="EnsemblFungi" id="MAPG_10504T0"/>
    </source>
</evidence>
<evidence type="ECO:0000313" key="3">
    <source>
        <dbReference type="EMBL" id="KLU90652.1"/>
    </source>
</evidence>
<feature type="domain" description="PD-(D/E)XK nuclease-like" evidence="2">
    <location>
        <begin position="2"/>
        <end position="93"/>
    </location>
</feature>
<dbReference type="EnsemblFungi" id="MAPG_10504T0">
    <property type="protein sequence ID" value="MAPG_10504T0"/>
    <property type="gene ID" value="MAPG_10504"/>
</dbReference>